<proteinExistence type="predicted"/>
<dbReference type="RefSeq" id="WP_236298243.1">
    <property type="nucleotide sequence ID" value="NZ_WKCH01000001.1"/>
</dbReference>
<comment type="caution">
    <text evidence="1">The sequence shown here is derived from an EMBL/GenBank/DDBJ whole genome shotgun (WGS) entry which is preliminary data.</text>
</comment>
<organism evidence="1 2">
    <name type="scientific">Pseudomonas simiae</name>
    <dbReference type="NCBI Taxonomy" id="321846"/>
    <lineage>
        <taxon>Bacteria</taxon>
        <taxon>Pseudomonadati</taxon>
        <taxon>Pseudomonadota</taxon>
        <taxon>Gammaproteobacteria</taxon>
        <taxon>Pseudomonadales</taxon>
        <taxon>Pseudomonadaceae</taxon>
        <taxon>Pseudomonas</taxon>
    </lineage>
</organism>
<sequence length="323" mass="36327">MAAGDIVIRAFEVKLPNGQNWTNELYANGRHQCQLNILIKKEVEDANGSYIETPLTTTERNSATVTAYGFPESVLPRGWSCDKTKNQFDVGLRPLGTEDSAEEPRAEFDPVDSSFELIKLYMRAGTSASIGTERLMAKIYVGGKTYTTNGSVGGVPFQSYVDIQLTRPYRLEINELSTYVDLDAYSHNHNKVDIDIYYMTPTVKGIRFVENRGLDSPVVVEGEGSHFHTSYVQHTNDGIRFKGGVVMVESGRLTVDKIQKDNGSGEVLYNKMSTIMRAARYRGWINTPDDNRQSGWRLWDNYGCEHVFYIGFTDKGNVLVLRT</sequence>
<keyword evidence="2" id="KW-1185">Reference proteome</keyword>
<reference evidence="1 2" key="1">
    <citation type="submission" date="2019-11" db="EMBL/GenBank/DDBJ databases">
        <title>Epiphytic Pseudomonas syringae from cherry orchards.</title>
        <authorList>
            <person name="Hulin M.T."/>
        </authorList>
    </citation>
    <scope>NUCLEOTIDE SEQUENCE [LARGE SCALE GENOMIC DNA]</scope>
    <source>
        <strain evidence="1 2">PA-5-11C</strain>
    </source>
</reference>
<evidence type="ECO:0000313" key="2">
    <source>
        <dbReference type="Proteomes" id="UP000814078"/>
    </source>
</evidence>
<dbReference type="Proteomes" id="UP000814078">
    <property type="component" value="Unassembled WGS sequence"/>
</dbReference>
<protein>
    <submittedName>
        <fullName evidence="1">Uncharacterized protein</fullName>
    </submittedName>
</protein>
<dbReference type="EMBL" id="WKCM01000013">
    <property type="protein sequence ID" value="MCF5318606.1"/>
    <property type="molecule type" value="Genomic_DNA"/>
</dbReference>
<accession>A0ABS9G4P3</accession>
<gene>
    <name evidence="1" type="ORF">GIW13_09945</name>
</gene>
<evidence type="ECO:0000313" key="1">
    <source>
        <dbReference type="EMBL" id="MCF5318606.1"/>
    </source>
</evidence>
<name>A0ABS9G4P3_9PSED</name>